<dbReference type="SUPFAM" id="SSF47095">
    <property type="entry name" value="HMG-box"/>
    <property type="match status" value="1"/>
</dbReference>
<evidence type="ECO:0000256" key="1">
    <source>
        <dbReference type="ARBA" id="ARBA00023125"/>
    </source>
</evidence>
<feature type="compositionally biased region" description="Basic and acidic residues" evidence="3">
    <location>
        <begin position="37"/>
        <end position="55"/>
    </location>
</feature>
<dbReference type="Pfam" id="PF00505">
    <property type="entry name" value="HMG_box"/>
    <property type="match status" value="1"/>
</dbReference>
<comment type="caution">
    <text evidence="5">The sequence shown here is derived from an EMBL/GenBank/DDBJ whole genome shotgun (WGS) entry which is preliminary data.</text>
</comment>
<dbReference type="GO" id="GO:0003677">
    <property type="term" value="F:DNA binding"/>
    <property type="evidence" value="ECO:0007669"/>
    <property type="project" value="UniProtKB-UniRule"/>
</dbReference>
<dbReference type="Proteomes" id="UP000245699">
    <property type="component" value="Unassembled WGS sequence"/>
</dbReference>
<dbReference type="GO" id="GO:0005634">
    <property type="term" value="C:nucleus"/>
    <property type="evidence" value="ECO:0007669"/>
    <property type="project" value="UniProtKB-UniRule"/>
</dbReference>
<gene>
    <name evidence="5" type="ORF">BB559_001925</name>
</gene>
<organism evidence="5 6">
    <name type="scientific">Furculomyces boomerangus</name>
    <dbReference type="NCBI Taxonomy" id="61424"/>
    <lineage>
        <taxon>Eukaryota</taxon>
        <taxon>Fungi</taxon>
        <taxon>Fungi incertae sedis</taxon>
        <taxon>Zoopagomycota</taxon>
        <taxon>Kickxellomycotina</taxon>
        <taxon>Harpellomycetes</taxon>
        <taxon>Harpellales</taxon>
        <taxon>Harpellaceae</taxon>
        <taxon>Furculomyces</taxon>
    </lineage>
</organism>
<keyword evidence="1 2" id="KW-0238">DNA-binding</keyword>
<dbReference type="InterPro" id="IPR009071">
    <property type="entry name" value="HMG_box_dom"/>
</dbReference>
<name>A0A2T9YZJ1_9FUNG</name>
<reference evidence="5 6" key="1">
    <citation type="journal article" date="2018" name="MBio">
        <title>Comparative Genomics Reveals the Core Gene Toolbox for the Fungus-Insect Symbiosis.</title>
        <authorList>
            <person name="Wang Y."/>
            <person name="Stata M."/>
            <person name="Wang W."/>
            <person name="Stajich J.E."/>
            <person name="White M.M."/>
            <person name="Moncalvo J.M."/>
        </authorList>
    </citation>
    <scope>NUCLEOTIDE SEQUENCE [LARGE SCALE GENOMIC DNA]</scope>
    <source>
        <strain evidence="5 6">AUS-77-4</strain>
    </source>
</reference>
<dbReference type="Gene3D" id="1.10.30.10">
    <property type="entry name" value="High mobility group box domain"/>
    <property type="match status" value="1"/>
</dbReference>
<dbReference type="EMBL" id="MBFT01000100">
    <property type="protein sequence ID" value="PVU97758.1"/>
    <property type="molecule type" value="Genomic_DNA"/>
</dbReference>
<dbReference type="PRINTS" id="PR00886">
    <property type="entry name" value="HIGHMOBLTY12"/>
</dbReference>
<feature type="DNA-binding region" description="HMG box" evidence="2">
    <location>
        <begin position="56"/>
        <end position="124"/>
    </location>
</feature>
<feature type="region of interest" description="Disordered" evidence="3">
    <location>
        <begin position="36"/>
        <end position="57"/>
    </location>
</feature>
<accession>A0A2T9YZJ1</accession>
<dbReference type="InterPro" id="IPR050342">
    <property type="entry name" value="HMGB"/>
</dbReference>
<evidence type="ECO:0000313" key="6">
    <source>
        <dbReference type="Proteomes" id="UP000245699"/>
    </source>
</evidence>
<evidence type="ECO:0000313" key="5">
    <source>
        <dbReference type="EMBL" id="PVU97758.1"/>
    </source>
</evidence>
<keyword evidence="2" id="KW-0539">Nucleus</keyword>
<keyword evidence="6" id="KW-1185">Reference proteome</keyword>
<evidence type="ECO:0000259" key="4">
    <source>
        <dbReference type="PROSITE" id="PS50118"/>
    </source>
</evidence>
<dbReference type="InterPro" id="IPR036910">
    <property type="entry name" value="HMG_box_dom_sf"/>
</dbReference>
<dbReference type="PROSITE" id="PS50118">
    <property type="entry name" value="HMG_BOX_2"/>
    <property type="match status" value="1"/>
</dbReference>
<protein>
    <recommendedName>
        <fullName evidence="4">HMG box domain-containing protein</fullName>
    </recommendedName>
</protein>
<dbReference type="PANTHER" id="PTHR48112">
    <property type="entry name" value="HIGH MOBILITY GROUP PROTEIN DSP1"/>
    <property type="match status" value="1"/>
</dbReference>
<evidence type="ECO:0000256" key="2">
    <source>
        <dbReference type="PROSITE-ProRule" id="PRU00267"/>
    </source>
</evidence>
<dbReference type="AlphaFoldDB" id="A0A2T9YZJ1"/>
<proteinExistence type="predicted"/>
<dbReference type="OrthoDB" id="1919336at2759"/>
<dbReference type="STRING" id="61424.A0A2T9YZJ1"/>
<feature type="domain" description="HMG box" evidence="4">
    <location>
        <begin position="56"/>
        <end position="124"/>
    </location>
</feature>
<sequence>MTRSKQKSLIQFTSGELTEIGNHFARLSEIFLNAAKSSRESNPEQIKKAPKDPNAPKRPLSSYILFCSDYREAARLKNPTISSQDISKVLGEMWKGIDSKLKNKYEEMAKLSKIRYENELAAYKKTKENVNIEEMAETSRDYDIAHNIMSGFDDIHGSHFYNDMNSSML</sequence>
<dbReference type="SMART" id="SM00398">
    <property type="entry name" value="HMG"/>
    <property type="match status" value="1"/>
</dbReference>
<evidence type="ECO:0000256" key="3">
    <source>
        <dbReference type="SAM" id="MobiDB-lite"/>
    </source>
</evidence>